<dbReference type="OrthoDB" id="1935234at2759"/>
<feature type="coiled-coil region" evidence="14">
    <location>
        <begin position="1457"/>
        <end position="1512"/>
    </location>
</feature>
<evidence type="ECO:0000256" key="3">
    <source>
        <dbReference type="ARBA" id="ARBA00022574"/>
    </source>
</evidence>
<dbReference type="GeneTree" id="ENSGT00940000161555"/>
<evidence type="ECO:0000256" key="1">
    <source>
        <dbReference type="ARBA" id="ARBA00004611"/>
    </source>
</evidence>
<feature type="compositionally biased region" description="Acidic residues" evidence="15">
    <location>
        <begin position="1401"/>
        <end position="1428"/>
    </location>
</feature>
<feature type="repeat" description="WD" evidence="13">
    <location>
        <begin position="404"/>
        <end position="445"/>
    </location>
</feature>
<feature type="region of interest" description="Disordered" evidence="15">
    <location>
        <begin position="1219"/>
        <end position="1243"/>
    </location>
</feature>
<organism evidence="16 17">
    <name type="scientific">Fundulus heteroclitus</name>
    <name type="common">Killifish</name>
    <name type="synonym">Mummichog</name>
    <dbReference type="NCBI Taxonomy" id="8078"/>
    <lineage>
        <taxon>Eukaryota</taxon>
        <taxon>Metazoa</taxon>
        <taxon>Chordata</taxon>
        <taxon>Craniata</taxon>
        <taxon>Vertebrata</taxon>
        <taxon>Euteleostomi</taxon>
        <taxon>Actinopterygii</taxon>
        <taxon>Neopterygii</taxon>
        <taxon>Teleostei</taxon>
        <taxon>Neoteleostei</taxon>
        <taxon>Acanthomorphata</taxon>
        <taxon>Ovalentaria</taxon>
        <taxon>Atherinomorphae</taxon>
        <taxon>Cyprinodontiformes</taxon>
        <taxon>Fundulidae</taxon>
        <taxon>Fundulus</taxon>
    </lineage>
</organism>
<evidence type="ECO:0000256" key="15">
    <source>
        <dbReference type="SAM" id="MobiDB-lite"/>
    </source>
</evidence>
<proteinExistence type="inferred from homology"/>
<keyword evidence="8" id="KW-0206">Cytoskeleton</keyword>
<dbReference type="STRING" id="8078.ENSFHEP00000033865"/>
<keyword evidence="9" id="KW-0966">Cell projection</keyword>
<dbReference type="SMART" id="SM00320">
    <property type="entry name" value="WD40"/>
    <property type="match status" value="6"/>
</dbReference>
<evidence type="ECO:0000256" key="7">
    <source>
        <dbReference type="ARBA" id="ARBA00023069"/>
    </source>
</evidence>
<feature type="compositionally biased region" description="Basic and acidic residues" evidence="15">
    <location>
        <begin position="32"/>
        <end position="45"/>
    </location>
</feature>
<comment type="similarity">
    <text evidence="11">Belongs to the CFAP44 family.</text>
</comment>
<feature type="compositionally biased region" description="Basic and acidic residues" evidence="15">
    <location>
        <begin position="1219"/>
        <end position="1228"/>
    </location>
</feature>
<dbReference type="Gene3D" id="2.130.10.10">
    <property type="entry name" value="YVTN repeat-like/Quinoprotein amine dehydrogenase"/>
    <property type="match status" value="2"/>
</dbReference>
<feature type="coiled-coil region" evidence="14">
    <location>
        <begin position="850"/>
        <end position="881"/>
    </location>
</feature>
<feature type="coiled-coil region" evidence="14">
    <location>
        <begin position="1101"/>
        <end position="1128"/>
    </location>
</feature>
<feature type="coiled-coil region" evidence="14">
    <location>
        <begin position="1540"/>
        <end position="1595"/>
    </location>
</feature>
<evidence type="ECO:0000313" key="16">
    <source>
        <dbReference type="Ensembl" id="ENSFHEP00000033865.1"/>
    </source>
</evidence>
<evidence type="ECO:0000256" key="2">
    <source>
        <dbReference type="ARBA" id="ARBA00022490"/>
    </source>
</evidence>
<evidence type="ECO:0000256" key="12">
    <source>
        <dbReference type="ARBA" id="ARBA00074727"/>
    </source>
</evidence>
<dbReference type="InterPro" id="IPR001680">
    <property type="entry name" value="WD40_rpt"/>
</dbReference>
<dbReference type="Ensembl" id="ENSFHET00000034747.1">
    <property type="protein sequence ID" value="ENSFHEP00000033865.1"/>
    <property type="gene ID" value="ENSFHEG00000021254.1"/>
</dbReference>
<evidence type="ECO:0000256" key="4">
    <source>
        <dbReference type="ARBA" id="ARBA00022737"/>
    </source>
</evidence>
<dbReference type="Pfam" id="PF00400">
    <property type="entry name" value="WD40"/>
    <property type="match status" value="3"/>
</dbReference>
<evidence type="ECO:0000256" key="10">
    <source>
        <dbReference type="ARBA" id="ARBA00055223"/>
    </source>
</evidence>
<keyword evidence="4" id="KW-0677">Repeat</keyword>
<evidence type="ECO:0000256" key="8">
    <source>
        <dbReference type="ARBA" id="ARBA00023212"/>
    </source>
</evidence>
<feature type="compositionally biased region" description="Polar residues" evidence="15">
    <location>
        <begin position="1"/>
        <end position="21"/>
    </location>
</feature>
<feature type="region of interest" description="Disordered" evidence="15">
    <location>
        <begin position="619"/>
        <end position="661"/>
    </location>
</feature>
<keyword evidence="2" id="KW-0963">Cytoplasm</keyword>
<feature type="region of interest" description="Disordered" evidence="15">
    <location>
        <begin position="1749"/>
        <end position="1773"/>
    </location>
</feature>
<name>A0A3Q2UP53_FUNHE</name>
<reference evidence="16" key="2">
    <citation type="submission" date="2025-09" db="UniProtKB">
        <authorList>
            <consortium name="Ensembl"/>
        </authorList>
    </citation>
    <scope>IDENTIFICATION</scope>
</reference>
<feature type="coiled-coil region" evidence="14">
    <location>
        <begin position="1341"/>
        <end position="1368"/>
    </location>
</feature>
<protein>
    <recommendedName>
        <fullName evidence="12">Cilia- and flagella-associated protein 44</fullName>
    </recommendedName>
</protein>
<dbReference type="PROSITE" id="PS50082">
    <property type="entry name" value="WD_REPEATS_2"/>
    <property type="match status" value="2"/>
</dbReference>
<evidence type="ECO:0000256" key="9">
    <source>
        <dbReference type="ARBA" id="ARBA00023273"/>
    </source>
</evidence>
<dbReference type="GO" id="GO:0003341">
    <property type="term" value="P:cilium movement"/>
    <property type="evidence" value="ECO:0007669"/>
    <property type="project" value="UniProtKB-ARBA"/>
</dbReference>
<evidence type="ECO:0000256" key="14">
    <source>
        <dbReference type="SAM" id="Coils"/>
    </source>
</evidence>
<feature type="region of interest" description="Disordered" evidence="15">
    <location>
        <begin position="1"/>
        <end position="45"/>
    </location>
</feature>
<feature type="compositionally biased region" description="Acidic residues" evidence="15">
    <location>
        <begin position="649"/>
        <end position="660"/>
    </location>
</feature>
<dbReference type="GO" id="GO:0060285">
    <property type="term" value="P:cilium-dependent cell motility"/>
    <property type="evidence" value="ECO:0007669"/>
    <property type="project" value="UniProtKB-ARBA"/>
</dbReference>
<comment type="subcellular location">
    <subcellularLocation>
        <location evidence="1">Cytoplasm</location>
        <location evidence="1">Cytoskeleton</location>
        <location evidence="1">Flagellum axoneme</location>
    </subcellularLocation>
</comment>
<dbReference type="FunFam" id="2.130.10.10:FF:000401">
    <property type="entry name" value="Cilia- and flagella-associated protein 44"/>
    <property type="match status" value="1"/>
</dbReference>
<evidence type="ECO:0000256" key="13">
    <source>
        <dbReference type="PROSITE-ProRule" id="PRU00221"/>
    </source>
</evidence>
<dbReference type="InterPro" id="IPR015943">
    <property type="entry name" value="WD40/YVTN_repeat-like_dom_sf"/>
</dbReference>
<comment type="function">
    <text evidence="10">Flagellar protein involved in sperm flagellum axoneme organization and function.</text>
</comment>
<feature type="compositionally biased region" description="Basic and acidic residues" evidence="15">
    <location>
        <begin position="619"/>
        <end position="642"/>
    </location>
</feature>
<dbReference type="SUPFAM" id="SSF50978">
    <property type="entry name" value="WD40 repeat-like"/>
    <property type="match status" value="1"/>
</dbReference>
<keyword evidence="7" id="KW-0969">Cilium</keyword>
<evidence type="ECO:0000256" key="11">
    <source>
        <dbReference type="ARBA" id="ARBA00060934"/>
    </source>
</evidence>
<evidence type="ECO:0000313" key="17">
    <source>
        <dbReference type="Proteomes" id="UP000265000"/>
    </source>
</evidence>
<dbReference type="SUPFAM" id="SSF69322">
    <property type="entry name" value="Tricorn protease domain 2"/>
    <property type="match status" value="1"/>
</dbReference>
<sequence length="1773" mass="202721">MSDNDTSSVGEQAENTSTFTPGDNEECDAEPSEIRQEPGGRSKELPADMYYNYEELHSRPTVTPDSEIPENLLHLSHSFGYDSSRRSNLKLLDETTLMFIAGNLLVLLDVPTKQQRYLRSCSGEGIGAIAVHPAKEFFSVAEKGNHPSIIIYEYPSLRPYRVLRGGTECEYSFVDFNLDGSLLASVGGAPDYMLTLWNWRQEEVKLSCKAISQEVYRVSFSPYNPGLLTSSGSGHIKFWKMATTFTGLKLQGVMGHFGKTAATDIEGFVELPDGKVVSGTEWGNLLLWEGNTIRVEICRKERRRCHIGMVQPFTLEDGQLMTFGADGAIRAWDFDRINTSSSSSSMFEMEPINELVVGHNVWLSSVVRSSLPDSFIWFAQDSNGAVWKLDLSFTNTAAEPERLFSFHSGAIQGLDVSKKSHLMATTTLDRSVRVFDFVAKRELLATRFNQGGTTLSWAPPLVNQSGGLLVTGFEDGVVRLLELYNPRRPQGATETDAELRLRQAFKPHNAPVTTVAYDRSGEILATGSSDCTVFFFTVGDKYQPIGFIHVPGPVQALEWSPHSHTENRLLILCRSGHVVEVHSADLVAQESTKTYKLHNLPRRSFRFRSIKSRIKREEEITRRQAAKEKKRKEREERLKELGEENAVALEEEEKEEDEPELPPICIPNPSSPLCCGFYSQPGQFWLSMGGFDAGFLYHCKLSENQEEDPLQRQDEPFAFRHIHEADHDPICFVTFSSGRQLLLCGMQSGSIRVYPLQPGDHSLTSLQAYWALSVHDNQYGHLQHVRCSLDDLFVLTAGGDSNIFSFCLLPPEEVQKTLETKAKIPSPRAGLEIEALALDIEDPAAYSIETAKQKTEKDNLRREAELKEVEMQRQLLELQRRFKQVLSDNQSLPEHIRLKPEELLLDRRFYEQAEKQKARKVMEVRKQMAWEQERSSIALRKLQEWSEGTQQTDVITVVALRSNHRVSTYRLPALPPPLTLDKPQITTNPNADGGAAQERRKPRAEPPKDSHQTQAGAVLQPTVVPKARIKLGDRQEEKLRKAAEKAEQARAKIERRKQEWAQIYAEKPEENYVDPQDVQAIREAKENLRDFIRGKQPRVDVEQKKKELVALEEKIHEKQAEMNRWIVALRDHKVRLLSWMAAQAQRLQEVQQGLAVHLRQPPPTLTTILPEEMPEKKLQVSQATLERYWTLREQRMKCVDQEDAVSLLEQLEKEMELEEDRVRGEEGRPTVSAVSRDAQETPVELSELEEELQMEEEIRLLYEQNCLLQQMENSVCQFDAELLQLHRHKLHLDSQLKLADLRLLTLLQEMLILKQFEKREGALEEKRNGCLQEEKSITSKLEECNELLEQKRSDIAKLQEREKTVTDDFKASLGENNPFQEFLTKVFKKKIKRVKKKEEGSEGEEKDSDEDSDEESDSDDDYDSDLEEGNAAFDDSVCPRGCEPELFENTLQLRERRLDVEELLVEEKRILEALKKESELLVKKIKVVQGSRRAVEDDLELINKEKQQKMNELDVVVPLRLHQIAFLTNGSIPSDLSEAMVLDRAELQGLQQRIQQLEAEKVEQKELHRQAHQHRNRLIREGKDMNARIQELELQCNELLMTKFGRLVDLEALQMLTGSRRLEELKQEKLLTEAAQAKEIKLWDVKIEESLEALTEAMKTNNKHLHSLSTLYEQRKELEQKLNARQKKMGRRQFRDHRRLQDQDAIRRLEELVQKQCQQAEALWKDIDLLSSKGGHVLPHNCAPLAPIAPLPSPTSDMSTEKQGAAIAPELHQ</sequence>
<keyword evidence="3 13" id="KW-0853">WD repeat</keyword>
<dbReference type="PANTHER" id="PTHR14885:SF3">
    <property type="entry name" value="CILIA- AND FLAGELLA-ASSOCIATED PROTEIN 44"/>
    <property type="match status" value="1"/>
</dbReference>
<dbReference type="PANTHER" id="PTHR14885">
    <property type="entry name" value="CILIA- AND FLAGELLA-ASSOCIATED PROTEIN 43-RELATED"/>
    <property type="match status" value="1"/>
</dbReference>
<feature type="region of interest" description="Disordered" evidence="15">
    <location>
        <begin position="970"/>
        <end position="1016"/>
    </location>
</feature>
<feature type="coiled-coil region" evidence="14">
    <location>
        <begin position="1032"/>
        <end position="1063"/>
    </location>
</feature>
<reference evidence="16" key="1">
    <citation type="submission" date="2025-08" db="UniProtKB">
        <authorList>
            <consortium name="Ensembl"/>
        </authorList>
    </citation>
    <scope>IDENTIFICATION</scope>
</reference>
<feature type="repeat" description="WD" evidence="13">
    <location>
        <begin position="505"/>
        <end position="538"/>
    </location>
</feature>
<evidence type="ECO:0000256" key="6">
    <source>
        <dbReference type="ARBA" id="ARBA00023054"/>
    </source>
</evidence>
<accession>A0A3Q2UP53</accession>
<keyword evidence="17" id="KW-1185">Reference proteome</keyword>
<dbReference type="InterPro" id="IPR036322">
    <property type="entry name" value="WD40_repeat_dom_sf"/>
</dbReference>
<feature type="region of interest" description="Disordered" evidence="15">
    <location>
        <begin position="1398"/>
        <end position="1437"/>
    </location>
</feature>
<feature type="compositionally biased region" description="Basic and acidic residues" evidence="15">
    <location>
        <begin position="997"/>
        <end position="1011"/>
    </location>
</feature>
<evidence type="ECO:0000256" key="5">
    <source>
        <dbReference type="ARBA" id="ARBA00022846"/>
    </source>
</evidence>
<keyword evidence="5" id="KW-0282">Flagellum</keyword>
<dbReference type="Proteomes" id="UP000265000">
    <property type="component" value="Unplaced"/>
</dbReference>
<keyword evidence="6 14" id="KW-0175">Coiled coil</keyword>
<dbReference type="GeneID" id="105928050"/>